<organism evidence="2 3">
    <name type="scientific">Candidatus Magasanikbacteria bacterium GW2011_GWC2_41_17</name>
    <dbReference type="NCBI Taxonomy" id="1619048"/>
    <lineage>
        <taxon>Bacteria</taxon>
        <taxon>Candidatus Magasanikiibacteriota</taxon>
    </lineage>
</organism>
<evidence type="ECO:0000256" key="1">
    <source>
        <dbReference type="SAM" id="MobiDB-lite"/>
    </source>
</evidence>
<evidence type="ECO:0000313" key="3">
    <source>
        <dbReference type="Proteomes" id="UP000034108"/>
    </source>
</evidence>
<evidence type="ECO:0000313" key="2">
    <source>
        <dbReference type="EMBL" id="KKR99297.1"/>
    </source>
</evidence>
<dbReference type="AlphaFoldDB" id="A0A0G0YG23"/>
<proteinExistence type="predicted"/>
<name>A0A0G0YG23_9BACT</name>
<gene>
    <name evidence="2" type="ORF">UU49_C0008G0017</name>
</gene>
<protein>
    <submittedName>
        <fullName evidence="2">Uncharacterized protein</fullName>
    </submittedName>
</protein>
<comment type="caution">
    <text evidence="2">The sequence shown here is derived from an EMBL/GenBank/DDBJ whole genome shotgun (WGS) entry which is preliminary data.</text>
</comment>
<sequence>MEQVRKNLGLTVNQDTRTVDLPDFDIEEMAVKNWNELLAEKNLGRAVYLLIERSQRMQSKFLYFNLLQREREATPPVEQYKYVEICLAYLFFNALPFWEKDDLVGFLQQHTLALLEIDKNPAKSIIDEYLFLEPEELTELSKKCLGALRASQEKILDSEQRKLKVGGVITAYLAFASRPERVSIDEISFLNNGEEIRRLSADEKGRVLSVLKFYDHLEFPLLNLEQQSILKTVSSATLTPAGAVLAHSLPSPTVPASAPKQILPQMLKPSALSAPAVSQSILPIAKSVPLAQPVFAPPIERYDAVAEKLIKESGLDVAPELQQRFKMIVVSRLKEVRGWVETRQKLMSPVAQGGMGFAYDDAEKFVKLVDEKKDGLLKNSLIVAPSVVAFSKLAPPPPIPVTTLVLNKVLPPKENFSKGSPLRHQPPPVGGYGGGDTRNDKNEIASSLAAPRNDIKKTSSDIQKISPQPLKIIQQEKSAPKIELAPLSPVQIKPVPKIVIPQTPAGRSKMEDVAYKPRLVGPVEELREMSLVDFRRLSPQAKVTADKIYAKIELLAEESYEKKILGIKAWQESEVNKMYLGLLNESVDAAKPMQKMIEERQGANKPTLTYEEFKVVMELNRRLRN</sequence>
<dbReference type="Proteomes" id="UP000034108">
    <property type="component" value="Unassembled WGS sequence"/>
</dbReference>
<dbReference type="STRING" id="1619048.UU49_C0008G0017"/>
<feature type="region of interest" description="Disordered" evidence="1">
    <location>
        <begin position="415"/>
        <end position="441"/>
    </location>
</feature>
<dbReference type="EMBL" id="LCAV01000008">
    <property type="protein sequence ID" value="KKR99297.1"/>
    <property type="molecule type" value="Genomic_DNA"/>
</dbReference>
<reference evidence="2 3" key="1">
    <citation type="journal article" date="2015" name="Nature">
        <title>rRNA introns, odd ribosomes, and small enigmatic genomes across a large radiation of phyla.</title>
        <authorList>
            <person name="Brown C.T."/>
            <person name="Hug L.A."/>
            <person name="Thomas B.C."/>
            <person name="Sharon I."/>
            <person name="Castelle C.J."/>
            <person name="Singh A."/>
            <person name="Wilkins M.J."/>
            <person name="Williams K.H."/>
            <person name="Banfield J.F."/>
        </authorList>
    </citation>
    <scope>NUCLEOTIDE SEQUENCE [LARGE SCALE GENOMIC DNA]</scope>
</reference>
<accession>A0A0G0YG23</accession>